<dbReference type="EC" id="2.3.2.27" evidence="2"/>
<proteinExistence type="predicted"/>
<dbReference type="InterPro" id="IPR011989">
    <property type="entry name" value="ARM-like"/>
</dbReference>
<comment type="function">
    <text evidence="2">Functions as an E3 ubiquitin ligase.</text>
</comment>
<dbReference type="Pfam" id="PF25598">
    <property type="entry name" value="ARM_PUB"/>
    <property type="match status" value="1"/>
</dbReference>
<keyword evidence="2" id="KW-0808">Transferase</keyword>
<comment type="pathway">
    <text evidence="2">Protein modification; protein ubiquitination.</text>
</comment>
<dbReference type="InterPro" id="IPR058678">
    <property type="entry name" value="ARM_PUB"/>
</dbReference>
<dbReference type="EMBL" id="JASCZI010181856">
    <property type="protein sequence ID" value="MED6186128.1"/>
    <property type="molecule type" value="Genomic_DNA"/>
</dbReference>
<evidence type="ECO:0000259" key="3">
    <source>
        <dbReference type="Pfam" id="PF25598"/>
    </source>
</evidence>
<comment type="caution">
    <text evidence="4">The sequence shown here is derived from an EMBL/GenBank/DDBJ whole genome shotgun (WGS) entry which is preliminary data.</text>
</comment>
<name>A0ABU6WPC3_9FABA</name>
<evidence type="ECO:0000256" key="2">
    <source>
        <dbReference type="RuleBase" id="RU369093"/>
    </source>
</evidence>
<dbReference type="PROSITE" id="PS51450">
    <property type="entry name" value="LRR"/>
    <property type="match status" value="1"/>
</dbReference>
<accession>A0ABU6WPC3</accession>
<dbReference type="SUPFAM" id="SSF48371">
    <property type="entry name" value="ARM repeat"/>
    <property type="match status" value="1"/>
</dbReference>
<keyword evidence="5" id="KW-1185">Reference proteome</keyword>
<gene>
    <name evidence="4" type="ORF">PIB30_063847</name>
</gene>
<dbReference type="PANTHER" id="PTHR22849">
    <property type="entry name" value="WDSAM1 PROTEIN"/>
    <property type="match status" value="1"/>
</dbReference>
<dbReference type="PANTHER" id="PTHR22849:SF11">
    <property type="entry name" value="U-BOX DOMAIN-CONTAINING PROTEIN"/>
    <property type="match status" value="1"/>
</dbReference>
<dbReference type="InterPro" id="IPR045185">
    <property type="entry name" value="PUB22/23/24-like"/>
</dbReference>
<evidence type="ECO:0000313" key="4">
    <source>
        <dbReference type="EMBL" id="MED6186128.1"/>
    </source>
</evidence>
<dbReference type="InterPro" id="IPR016024">
    <property type="entry name" value="ARM-type_fold"/>
</dbReference>
<feature type="domain" description="U-box" evidence="3">
    <location>
        <begin position="6"/>
        <end position="311"/>
    </location>
</feature>
<organism evidence="4 5">
    <name type="scientific">Stylosanthes scabra</name>
    <dbReference type="NCBI Taxonomy" id="79078"/>
    <lineage>
        <taxon>Eukaryota</taxon>
        <taxon>Viridiplantae</taxon>
        <taxon>Streptophyta</taxon>
        <taxon>Embryophyta</taxon>
        <taxon>Tracheophyta</taxon>
        <taxon>Spermatophyta</taxon>
        <taxon>Magnoliopsida</taxon>
        <taxon>eudicotyledons</taxon>
        <taxon>Gunneridae</taxon>
        <taxon>Pentapetalae</taxon>
        <taxon>rosids</taxon>
        <taxon>fabids</taxon>
        <taxon>Fabales</taxon>
        <taxon>Fabaceae</taxon>
        <taxon>Papilionoideae</taxon>
        <taxon>50 kb inversion clade</taxon>
        <taxon>dalbergioids sensu lato</taxon>
        <taxon>Dalbergieae</taxon>
        <taxon>Pterocarpus clade</taxon>
        <taxon>Stylosanthes</taxon>
    </lineage>
</organism>
<sequence length="318" mass="35122">MDASHVAKLISQANRFPETKANCLATLRSIAFFERNNKSCFDSAGAMQFLAATMMKKNDNSSTEEEEEEQDLAETAIEILFHLDLSENQIKKLINNESLRFLESLLQALKHGSCQSRAYATLLLKSAFAVSNPIQLISVKTELFVEIVRVIRDRISQQAHKAALKIMVELCPWGRNRIKAVEAGVVSVLVEVLLDSTERRTCELALMALDQLCGCAEGRAELVNHGAGIAVVSKKILRVSRAASERGVRVLASICRYCGSGRVVQEMLQVGAVNKLCLVLQVDSGLKSKERAKEILKLHSNVWKNSPCIPLPLLSSYP</sequence>
<protein>
    <recommendedName>
        <fullName evidence="2 3">U-box domain-containing protein</fullName>
        <ecNumber evidence="2">2.3.2.27</ecNumber>
    </recommendedName>
    <alternativeName>
        <fullName evidence="2">RING-type E3 ubiquitin transferase PUB</fullName>
    </alternativeName>
</protein>
<reference evidence="4 5" key="1">
    <citation type="journal article" date="2023" name="Plants (Basel)">
        <title>Bridging the Gap: Combining Genomics and Transcriptomics Approaches to Understand Stylosanthes scabra, an Orphan Legume from the Brazilian Caatinga.</title>
        <authorList>
            <person name="Ferreira-Neto J.R.C."/>
            <person name="da Silva M.D."/>
            <person name="Binneck E."/>
            <person name="de Melo N.F."/>
            <person name="da Silva R.H."/>
            <person name="de Melo A.L.T.M."/>
            <person name="Pandolfi V."/>
            <person name="Bustamante F.O."/>
            <person name="Brasileiro-Vidal A.C."/>
            <person name="Benko-Iseppon A.M."/>
        </authorList>
    </citation>
    <scope>NUCLEOTIDE SEQUENCE [LARGE SCALE GENOMIC DNA]</scope>
    <source>
        <tissue evidence="4">Leaves</tissue>
    </source>
</reference>
<evidence type="ECO:0000313" key="5">
    <source>
        <dbReference type="Proteomes" id="UP001341840"/>
    </source>
</evidence>
<evidence type="ECO:0000256" key="1">
    <source>
        <dbReference type="ARBA" id="ARBA00022786"/>
    </source>
</evidence>
<dbReference type="Proteomes" id="UP001341840">
    <property type="component" value="Unassembled WGS sequence"/>
</dbReference>
<dbReference type="InterPro" id="IPR001611">
    <property type="entry name" value="Leu-rich_rpt"/>
</dbReference>
<comment type="catalytic activity">
    <reaction evidence="2">
        <text>S-ubiquitinyl-[E2 ubiquitin-conjugating enzyme]-L-cysteine + [acceptor protein]-L-lysine = [E2 ubiquitin-conjugating enzyme]-L-cysteine + N(6)-ubiquitinyl-[acceptor protein]-L-lysine.</text>
        <dbReference type="EC" id="2.3.2.27"/>
    </reaction>
</comment>
<dbReference type="Gene3D" id="1.25.10.10">
    <property type="entry name" value="Leucine-rich Repeat Variant"/>
    <property type="match status" value="1"/>
</dbReference>
<keyword evidence="1 2" id="KW-0833">Ubl conjugation pathway</keyword>